<accession>L0AYY3</accession>
<feature type="compositionally biased region" description="Polar residues" evidence="1">
    <location>
        <begin position="462"/>
        <end position="472"/>
    </location>
</feature>
<dbReference type="STRING" id="1537102.L0AYY3"/>
<gene>
    <name evidence="2" type="ORF">BEWA_001820</name>
</gene>
<evidence type="ECO:0000256" key="1">
    <source>
        <dbReference type="SAM" id="MobiDB-lite"/>
    </source>
</evidence>
<proteinExistence type="predicted"/>
<feature type="region of interest" description="Disordered" evidence="1">
    <location>
        <begin position="462"/>
        <end position="594"/>
    </location>
</feature>
<dbReference type="VEuPathDB" id="PiroplasmaDB:BEWA_001820"/>
<dbReference type="Proteomes" id="UP000031512">
    <property type="component" value="Chromosome 3"/>
</dbReference>
<dbReference type="EMBL" id="CP001670">
    <property type="protein sequence ID" value="AFZ80775.1"/>
    <property type="molecule type" value="Genomic_DNA"/>
</dbReference>
<feature type="compositionally biased region" description="Polar residues" evidence="1">
    <location>
        <begin position="544"/>
        <end position="557"/>
    </location>
</feature>
<evidence type="ECO:0000313" key="3">
    <source>
        <dbReference type="Proteomes" id="UP000031512"/>
    </source>
</evidence>
<dbReference type="CDD" id="cd22249">
    <property type="entry name" value="UDM1_RNF168_RNF169-like"/>
    <property type="match status" value="1"/>
</dbReference>
<feature type="compositionally biased region" description="Low complexity" evidence="1">
    <location>
        <begin position="519"/>
        <end position="532"/>
    </location>
</feature>
<keyword evidence="3" id="KW-1185">Reference proteome</keyword>
<reference evidence="2 3" key="1">
    <citation type="journal article" date="2012" name="BMC Genomics">
        <title>Comparative genomic analysis and phylogenetic position of Theileria equi.</title>
        <authorList>
            <person name="Kappmeyer L.S."/>
            <person name="Thiagarajan M."/>
            <person name="Herndon D.R."/>
            <person name="Ramsay J.D."/>
            <person name="Caler E."/>
            <person name="Djikeng A."/>
            <person name="Gillespie J.J."/>
            <person name="Lau A.O."/>
            <person name="Roalson E.H."/>
            <person name="Silva J.C."/>
            <person name="Silva M.G."/>
            <person name="Suarez C.E."/>
            <person name="Ueti M.W."/>
            <person name="Nene V.M."/>
            <person name="Mealey R.H."/>
            <person name="Knowles D.P."/>
            <person name="Brayton K.A."/>
        </authorList>
    </citation>
    <scope>NUCLEOTIDE SEQUENCE [LARGE SCALE GENOMIC DNA]</scope>
    <source>
        <strain evidence="2 3">WA</strain>
    </source>
</reference>
<feature type="compositionally biased region" description="Basic and acidic residues" evidence="1">
    <location>
        <begin position="481"/>
        <end position="499"/>
    </location>
</feature>
<dbReference type="eggNOG" id="ENOG502TN9I">
    <property type="taxonomic scope" value="Eukaryota"/>
</dbReference>
<dbReference type="GeneID" id="15805265"/>
<protein>
    <submittedName>
        <fullName evidence="2">Uncharacterized protein</fullName>
    </submittedName>
</protein>
<dbReference type="OrthoDB" id="361062at2759"/>
<dbReference type="RefSeq" id="XP_004830441.1">
    <property type="nucleotide sequence ID" value="XM_004830384.1"/>
</dbReference>
<sequence length="1558" mass="173601">MSGVLTLNLRCSGDKGQCTCGSDITDLKVKKETNIGGVTNFIKYTHHLEGHTFKLNITLKDGDQIRGGFTARRGQPIKDVEEVSVYYWSGKPDKPILLGITTTSGDRQPKYYSRGDGSGLSWMNAPVADKNLNEQEALDDQNCRRNQAVPFNIISSQFGSLLKESKSNCLNNYRRIEPTRPPPPSPPGSNYSVTTYNITGPAEDTKISRVTLRGDSVNITFRKHDAIEKIRLYSYQGSGDVPLMLEFKPKNGGGSTFYESTSQDGNNWIEVGDGKSKNFYSGDKGNTKPTDVLSEKLDEVLCKQYNNVTLDISYGKHNGGNSQHCCSDHKDGISVTSGDIKVNDDTKTSYYKYSLPQGRPNLAGIKYYNNSDRKNIKIGGLPFSGSNPINVYAFSCTGEIPVLIYVDSKSAISRGWYKKEDNSDNWKWISELIGIKPTDFKDLTCVKWRKLRKHLTGPSCNGLSDCSYNGNTQKEAEDEEQLKQEEKREQEKRNEEIKKQTLPLPHGAPVPGPSLGTADSSSSGSTSGVRSRSSGDTDSHLPKHQTQLQIVAQSDPQKVTIELKHKPPNDGSVKTYTGASTGGRTITVTRTPDPTPDFCKYTHIQNGGLPFELKEIQREDDSKIDIFGLNLRSVSSVSAYYWTGKTERNPLLIDISYSDGKFKYYANSKGNKWNVTQEYIKTEASGKLSDSQLLKELTLLNCEINDVIQIDVTRIPNSDHTETIYCHYGHDDSYSKKIKVEEVSDSGRFGNYTAFVHTPNPSIRTFNISAFTKNGTPITLSGLRLPVRDANKVVVYFCRREVDTGTSARNPLLIYLPNSDQGEHWFKKPEDSSNEWKPASSLKNSYESDYTKIIEILDGLESACKPPEVTINIYNRLTGGTRHYNETSWVDVEDSLNSNINGFTEYTHKAYGIKGSYFTVNKFQCGEKDIECGLERTEKVTSVSVFYWTALETEKRGRPLLVKVVIKNPTGGIVNEMYYENMGVGSDDNTQWQLWIPPGYPKNALKDKLTLLNCDLNHVVNIDISRTRGNYCGHRHHNANKKGTVKEVCEKNLGRYKAFEHKPNEKAYTVNSNPKAFHISEFTSGKDITLNGLPTPILDAKKVVVYFCGKIPLLVYIYSNDLMTGPEKWFQSEDGGGTWRSASTLNGNNGANNDAIVGLLDTLNSPCKPSSITIDIYKRSSSGATYHQYTDTSSRRVITVTGVRNSSPGFIEYRHAILGRTTFTIEKFQYNEKPVTGGLSVPMSKVEEVSVYYWFPLETMEYMDKSRPLLFKVTLHGGDEKWYENNAEWKSAEGSGIFSPDNFQKKLQMLNCKLNYAVIIDVGKATTTEYDACDDDMSLDRFHSNDKMKVEKDDTLGSELGKFVVYTHKLKDNNSSGTKFHIVSFKNGSHIMNLNGVVTPVLDVDVVKVYFCSKERDKPLLIYYHISNGGSPEHHWHQNNGDTTTGKWEPAENGLSDNTDPDSPENHRKILNVINGLPTKCKQSTPPTALTSDSPPSPPPSAELPPEASPFVETAATATGLGVIFGSSSGTLAGTGSLTGLGWWMFKRSKGDPWVRQI</sequence>
<evidence type="ECO:0000313" key="2">
    <source>
        <dbReference type="EMBL" id="AFZ80775.1"/>
    </source>
</evidence>
<organism evidence="2 3">
    <name type="scientific">Theileria equi strain WA</name>
    <dbReference type="NCBI Taxonomy" id="1537102"/>
    <lineage>
        <taxon>Eukaryota</taxon>
        <taxon>Sar</taxon>
        <taxon>Alveolata</taxon>
        <taxon>Apicomplexa</taxon>
        <taxon>Aconoidasida</taxon>
        <taxon>Piroplasmida</taxon>
        <taxon>Theileriidae</taxon>
        <taxon>Theileria</taxon>
    </lineage>
</organism>
<name>L0AYY3_THEEQ</name>
<dbReference type="KEGG" id="beq:BEWA_001820"/>
<feature type="region of interest" description="Disordered" evidence="1">
    <location>
        <begin position="1431"/>
        <end position="1507"/>
    </location>
</feature>
<feature type="compositionally biased region" description="Polar residues" evidence="1">
    <location>
        <begin position="572"/>
        <end position="592"/>
    </location>
</feature>
<feature type="compositionally biased region" description="Low complexity" evidence="1">
    <location>
        <begin position="1484"/>
        <end position="1494"/>
    </location>
</feature>